<dbReference type="EMBL" id="CAXAMN010002614">
    <property type="protein sequence ID" value="CAK9000452.1"/>
    <property type="molecule type" value="Genomic_DNA"/>
</dbReference>
<dbReference type="Proteomes" id="UP001642484">
    <property type="component" value="Unassembled WGS sequence"/>
</dbReference>
<dbReference type="EMBL" id="CAXAMN010002603">
    <property type="protein sequence ID" value="CAK9000416.1"/>
    <property type="molecule type" value="Genomic_DNA"/>
</dbReference>
<comment type="caution">
    <text evidence="2">The sequence shown here is derived from an EMBL/GenBank/DDBJ whole genome shotgun (WGS) entry which is preliminary data.</text>
</comment>
<proteinExistence type="predicted"/>
<accession>A0ABP0ICZ6</accession>
<sequence>MQEADKTLGMLSFAATDVARAMRDADPAALLPDPVVENVAATLASSDGITIEVLHKLGCPICHCNMTAATPRDCRILTCSGLIGPRHVPLRCQRRKCAAQNKVVWANFQADSRGCYTWLDGSVRPDVAMLSPAFGVTWEWHAQFSKRMLHHHATFLGESYVHAFTDHGLSHGHELVASAWMKLQLLRRWPQLSDAPYPLSDSFADVLAGCRERYDALVAEEFRQGAPDIQVAVVDGNQKLSRRCCAEMFTSIASVPGTKLKYLQDCSRTPKRKSAFCCDHQRPFKRDCGVAVIKKRCLHTEPTELLRCVPSTACVSEWPLIDWLRDQVHLHSKRATDKNGSDLDSVQAADFVSCRTVKMKRRLNRRTGGWLLACGGDGRVLHCMEFLGGESLTQRAAFVAQLKERYPSLNTILHDDACHLRRFMDRRADQRKSFLLLERRARNQDSSQWRKTAFFEAVSSDYAFRKGKGRSYKAGSFGRLANLDEVYPSFLSFGLIDGDSKSKTSVNAHTSLLNRFLQTGGSSKITRTAGAYGGVGADTVSFAMVGNCHPSMAISMLEGETGSTVAAPHDRFDTADGAEDEYVFTLPDGVTSRFRYSAEGTALVRIPSRQIVEKWSVRECTQRVLEQFQEPHQKLQFDAPGRAAFLGYQTLLNVKANAAAQVGSDSLATRMSIGPWHLGMLSGLMRIFDTFLGAAEEDAMKVIGKEHVLRAWRLLQILHKIRGLWAKLEDDGTKPCKVKPAPAELLAKVREGVELPPGMAAFPATQEEGKPELDMSASTKALELKQGKALEKALALGYGPGDETVQIPVSFLSDREIMRRTVLRGKSTVTFPDLHEPPQE</sequence>
<protein>
    <submittedName>
        <fullName evidence="2">Uncharacterized protein</fullName>
    </submittedName>
</protein>
<evidence type="ECO:0000313" key="1">
    <source>
        <dbReference type="EMBL" id="CAK9000416.1"/>
    </source>
</evidence>
<reference evidence="2 3" key="1">
    <citation type="submission" date="2024-02" db="EMBL/GenBank/DDBJ databases">
        <authorList>
            <person name="Chen Y."/>
            <person name="Shah S."/>
            <person name="Dougan E. K."/>
            <person name="Thang M."/>
            <person name="Chan C."/>
        </authorList>
    </citation>
    <scope>NUCLEOTIDE SEQUENCE [LARGE SCALE GENOMIC DNA]</scope>
</reference>
<gene>
    <name evidence="1" type="ORF">CCMP2556_LOCUS6059</name>
    <name evidence="2" type="ORF">CCMP2556_LOCUS6072</name>
</gene>
<evidence type="ECO:0000313" key="2">
    <source>
        <dbReference type="EMBL" id="CAK9000452.1"/>
    </source>
</evidence>
<organism evidence="2 3">
    <name type="scientific">Durusdinium trenchii</name>
    <dbReference type="NCBI Taxonomy" id="1381693"/>
    <lineage>
        <taxon>Eukaryota</taxon>
        <taxon>Sar</taxon>
        <taxon>Alveolata</taxon>
        <taxon>Dinophyceae</taxon>
        <taxon>Suessiales</taxon>
        <taxon>Symbiodiniaceae</taxon>
        <taxon>Durusdinium</taxon>
    </lineage>
</organism>
<name>A0ABP0ICZ6_9DINO</name>
<evidence type="ECO:0000313" key="3">
    <source>
        <dbReference type="Proteomes" id="UP001642484"/>
    </source>
</evidence>
<keyword evidence="3" id="KW-1185">Reference proteome</keyword>